<gene>
    <name evidence="3" type="ORF">Tci_065313</name>
</gene>
<evidence type="ECO:0000313" key="3">
    <source>
        <dbReference type="EMBL" id="GEU93335.1"/>
    </source>
</evidence>
<organism evidence="3">
    <name type="scientific">Tanacetum cinerariifolium</name>
    <name type="common">Dalmatian daisy</name>
    <name type="synonym">Chrysanthemum cinerariifolium</name>
    <dbReference type="NCBI Taxonomy" id="118510"/>
    <lineage>
        <taxon>Eukaryota</taxon>
        <taxon>Viridiplantae</taxon>
        <taxon>Streptophyta</taxon>
        <taxon>Embryophyta</taxon>
        <taxon>Tracheophyta</taxon>
        <taxon>Spermatophyta</taxon>
        <taxon>Magnoliopsida</taxon>
        <taxon>eudicotyledons</taxon>
        <taxon>Gunneridae</taxon>
        <taxon>Pentapetalae</taxon>
        <taxon>asterids</taxon>
        <taxon>campanulids</taxon>
        <taxon>Asterales</taxon>
        <taxon>Asteraceae</taxon>
        <taxon>Asteroideae</taxon>
        <taxon>Anthemideae</taxon>
        <taxon>Anthemidinae</taxon>
        <taxon>Tanacetum</taxon>
    </lineage>
</organism>
<comment type="caution">
    <text evidence="3">The sequence shown here is derived from an EMBL/GenBank/DDBJ whole genome shotgun (WGS) entry which is preliminary data.</text>
</comment>
<feature type="region of interest" description="Disordered" evidence="2">
    <location>
        <begin position="184"/>
        <end position="214"/>
    </location>
</feature>
<feature type="compositionally biased region" description="Polar residues" evidence="2">
    <location>
        <begin position="184"/>
        <end position="193"/>
    </location>
</feature>
<protein>
    <submittedName>
        <fullName evidence="3">Uncharacterized protein</fullName>
    </submittedName>
</protein>
<feature type="coiled-coil region" evidence="1">
    <location>
        <begin position="230"/>
        <end position="258"/>
    </location>
</feature>
<evidence type="ECO:0000256" key="1">
    <source>
        <dbReference type="SAM" id="Coils"/>
    </source>
</evidence>
<sequence>MLDKKELFLTLDDFRTIFHLPQANDNIHDRFMPPPSFSNMVSFYKNELGFTMKLKTSSSFKTTGLLQLWQTLCKIFSKCLTTRVTGWDQPPLQIMQMMYCFVNNIHIIIGHYVTNFPKISRRARDKYRNIKDDDVMKNIFNSGRYKDKDGMKIPAWMISEVMKHTKHYRMYVEVIGIDVPLTKSQPTESTQGTYRVPSAPRSIRLTPPTPVPTVDKADEMILQDTLQVNLAEHKSKEEQKARENVELVNEHLASMEIEKMVEGHENVIDDSSISRNDEHNIYGTRLEPRSDKESLELKFTNVVIPVNINEEEKEITDEVYELKRSEKVKIVEESRNTPFPTQIRSPRIYTDLIYSDTEKCQELTSFATLADHLQEVMVESLPTMVEDHVKEQVQKQVPEQVRDQVPVYVAEGTSAVHPRDQDGPHDDAYSEGENSVKRHKTSEYEAYVSGESSSGQDNEKEQDDDEIPTKQVSQDIMEEVSLTIDEAKLKKTADEILRQRCTSGEEHQYHIDQMKNFLKSDIVWESRKEILVSPHPQKTTPLVKSCQRDPEAPTLSLINQVLLYLKKGSSGPEKIVLSLHKFLTVIFNDDDIKERTSRWVNKCVKKFNPYARYGVERWKNPYAKIFYIRKQKEPGKPKEVVTRRANECIVSITKPDFKNLNKNDIEDMYLLIMNGKKVNLTTPTIYFLRIKKHEMFSIIYEPVHGIIYKNSKKEKRVIRHSEIHKFCDAILNRVLEGLKSYNNDVKYGYIQKDLTKDEAEYLKLFKEEIEVRLKYHRQMRRWEMYMNGRPLRPQRQCPE</sequence>
<keyword evidence="1" id="KW-0175">Coiled coil</keyword>
<evidence type="ECO:0000256" key="2">
    <source>
        <dbReference type="SAM" id="MobiDB-lite"/>
    </source>
</evidence>
<dbReference type="EMBL" id="BKCJ010010830">
    <property type="protein sequence ID" value="GEU93335.1"/>
    <property type="molecule type" value="Genomic_DNA"/>
</dbReference>
<accession>A0A6L2P8M9</accession>
<name>A0A6L2P8M9_TANCI</name>
<feature type="compositionally biased region" description="Basic and acidic residues" evidence="2">
    <location>
        <begin position="417"/>
        <end position="428"/>
    </location>
</feature>
<reference evidence="3" key="1">
    <citation type="journal article" date="2019" name="Sci. Rep.">
        <title>Draft genome of Tanacetum cinerariifolium, the natural source of mosquito coil.</title>
        <authorList>
            <person name="Yamashiro T."/>
            <person name="Shiraishi A."/>
            <person name="Satake H."/>
            <person name="Nakayama K."/>
        </authorList>
    </citation>
    <scope>NUCLEOTIDE SEQUENCE</scope>
</reference>
<proteinExistence type="predicted"/>
<dbReference type="AlphaFoldDB" id="A0A6L2P8M9"/>
<feature type="region of interest" description="Disordered" evidence="2">
    <location>
        <begin position="412"/>
        <end position="472"/>
    </location>
</feature>